<proteinExistence type="predicted"/>
<evidence type="ECO:0000313" key="3">
    <source>
        <dbReference type="Proteomes" id="UP000054988"/>
    </source>
</evidence>
<protein>
    <recommendedName>
        <fullName evidence="1">Protein kinase domain-containing protein</fullName>
    </recommendedName>
</protein>
<dbReference type="PROSITE" id="PS50011">
    <property type="entry name" value="PROTEIN_KINASE_DOM"/>
    <property type="match status" value="1"/>
</dbReference>
<evidence type="ECO:0000313" key="2">
    <source>
        <dbReference type="EMBL" id="KTB27819.1"/>
    </source>
</evidence>
<dbReference type="AlphaFoldDB" id="A0A0W0EUU1"/>
<dbReference type="Pfam" id="PF01636">
    <property type="entry name" value="APH"/>
    <property type="match status" value="1"/>
</dbReference>
<dbReference type="InterPro" id="IPR000719">
    <property type="entry name" value="Prot_kinase_dom"/>
</dbReference>
<dbReference type="PANTHER" id="PTHR21310">
    <property type="entry name" value="AMINOGLYCOSIDE PHOSPHOTRANSFERASE-RELATED-RELATED"/>
    <property type="match status" value="1"/>
</dbReference>
<dbReference type="Proteomes" id="UP000054988">
    <property type="component" value="Unassembled WGS sequence"/>
</dbReference>
<dbReference type="Gene3D" id="3.90.1200.10">
    <property type="match status" value="1"/>
</dbReference>
<dbReference type="InterPro" id="IPR011009">
    <property type="entry name" value="Kinase-like_dom_sf"/>
</dbReference>
<dbReference type="SUPFAM" id="SSF56112">
    <property type="entry name" value="Protein kinase-like (PK-like)"/>
    <property type="match status" value="1"/>
</dbReference>
<accession>A0A0W0EUU1</accession>
<dbReference type="GO" id="GO:0004672">
    <property type="term" value="F:protein kinase activity"/>
    <property type="evidence" value="ECO:0007669"/>
    <property type="project" value="InterPro"/>
</dbReference>
<evidence type="ECO:0000259" key="1">
    <source>
        <dbReference type="PROSITE" id="PS50011"/>
    </source>
</evidence>
<dbReference type="GO" id="GO:0005524">
    <property type="term" value="F:ATP binding"/>
    <property type="evidence" value="ECO:0007669"/>
    <property type="project" value="InterPro"/>
</dbReference>
<gene>
    <name evidence="2" type="ORF">WG66_19606</name>
</gene>
<dbReference type="InterPro" id="IPR002575">
    <property type="entry name" value="Aminoglycoside_PTrfase"/>
</dbReference>
<dbReference type="EMBL" id="LATX01002519">
    <property type="protein sequence ID" value="KTB27819.1"/>
    <property type="molecule type" value="Genomic_DNA"/>
</dbReference>
<sequence length="369" mass="42225">MVPQPFWNSKGVCEHLEPLPDDWGTWKLGDPLEPEDRSVYAKAREMLGSEVVFARLLTSSMNITTELTLSDGRIVVFRRIPLADNDQSWLKRKFDDEIGIMRLLEFYETIPAPRTLEIGISDSCLYLAIEKLPGVVAFNCYGSLPSLSKASTPPFSWPTKLTHAILPDKIGSLVPGSSGDLKNTLTHIWNWSIPTDDKMEDDEAYGRSRANLQRLEGILKSISGALTDAHLRRFTLHHDDLRPSNVLLDPDTGIVTRIIDWEYHSIQPAVLVAEYPSWLIYSGQLDPRFATDHTWWFDSPEECQHYRDLFEQVVKEKDPDYHDCLIRGKNLRDGIYWLNPESRDPGCDRMAKWMDATFGKEGEMKPFEV</sequence>
<comment type="caution">
    <text evidence="2">The sequence shown here is derived from an EMBL/GenBank/DDBJ whole genome shotgun (WGS) entry which is preliminary data.</text>
</comment>
<name>A0A0W0EUU1_MONRR</name>
<reference evidence="2 3" key="1">
    <citation type="submission" date="2015-12" db="EMBL/GenBank/DDBJ databases">
        <title>Draft genome sequence of Moniliophthora roreri, the causal agent of frosty pod rot of cacao.</title>
        <authorList>
            <person name="Aime M.C."/>
            <person name="Diaz-Valderrama J.R."/>
            <person name="Kijpornyongpan T."/>
            <person name="Phillips-Mora W."/>
        </authorList>
    </citation>
    <scope>NUCLEOTIDE SEQUENCE [LARGE SCALE GENOMIC DNA]</scope>
    <source>
        <strain evidence="2 3">MCA 2952</strain>
    </source>
</reference>
<feature type="domain" description="Protein kinase" evidence="1">
    <location>
        <begin position="41"/>
        <end position="369"/>
    </location>
</feature>
<organism evidence="2 3">
    <name type="scientific">Moniliophthora roreri</name>
    <name type="common">Frosty pod rot fungus</name>
    <name type="synonym">Monilia roreri</name>
    <dbReference type="NCBI Taxonomy" id="221103"/>
    <lineage>
        <taxon>Eukaryota</taxon>
        <taxon>Fungi</taxon>
        <taxon>Dikarya</taxon>
        <taxon>Basidiomycota</taxon>
        <taxon>Agaricomycotina</taxon>
        <taxon>Agaricomycetes</taxon>
        <taxon>Agaricomycetidae</taxon>
        <taxon>Agaricales</taxon>
        <taxon>Marasmiineae</taxon>
        <taxon>Marasmiaceae</taxon>
        <taxon>Moniliophthora</taxon>
    </lineage>
</organism>
<dbReference type="PANTHER" id="PTHR21310:SF15">
    <property type="entry name" value="AMINOGLYCOSIDE PHOSPHOTRANSFERASE DOMAIN-CONTAINING PROTEIN"/>
    <property type="match status" value="1"/>
</dbReference>
<dbReference type="InterPro" id="IPR051678">
    <property type="entry name" value="AGP_Transferase"/>
</dbReference>